<evidence type="ECO:0000313" key="4">
    <source>
        <dbReference type="Proteomes" id="UP000219612"/>
    </source>
</evidence>
<sequence>MRRNSDETRPQLADETVDQAVQAARAGRLHELEHRLMLLTGPLGEQEVNRALLTALLGAVQRCWSQGWQPAELARCARRDHSARHAKLMGDAIAAEMRAHAAATTDHRWQAQISDLGATVWWKHDDLYLSEWAERESLPRLTAIVTVIEALCLLASLPPIEQIIPPPGAPSSPVAAADLDQRTLGKVRALLAKAESTDFPEEAEACTAKAQELMARHRIDHALLTAKSGRRDRPASLRVAVDSPYEAPKTLLLQVVAEANSCRAVWTKRFGFSTLIGFPTDLDATEILFTSLLVQATRAMTHERSSARSFRQSFLTAYASRIGERLKAAVQEVTPSADLLPVLAARDDEVRSEVDKQFPQLTHRTTTVSNRAGWLSGRAAADRAALHGRHEVTNT</sequence>
<accession>A0A285HFZ8</accession>
<proteinExistence type="predicted"/>
<reference evidence="3 4" key="1">
    <citation type="submission" date="2017-09" db="EMBL/GenBank/DDBJ databases">
        <authorList>
            <person name="Ehlers B."/>
            <person name="Leendertz F.H."/>
        </authorList>
    </citation>
    <scope>NUCLEOTIDE SEQUENCE [LARGE SCALE GENOMIC DNA]</scope>
    <source>
        <strain evidence="3 4">CGMCC 4.6857</strain>
    </source>
</reference>
<dbReference type="RefSeq" id="WP_097320176.1">
    <property type="nucleotide sequence ID" value="NZ_OBDY01000004.1"/>
</dbReference>
<gene>
    <name evidence="3" type="ORF">SAMN05421748_104303</name>
</gene>
<dbReference type="OrthoDB" id="3508128at2"/>
<dbReference type="InterPro" id="IPR055592">
    <property type="entry name" value="DUF7168"/>
</dbReference>
<protein>
    <submittedName>
        <fullName evidence="3">Uncharacterized protein</fullName>
    </submittedName>
</protein>
<organism evidence="3 4">
    <name type="scientific">Paractinoplanes atraurantiacus</name>
    <dbReference type="NCBI Taxonomy" id="1036182"/>
    <lineage>
        <taxon>Bacteria</taxon>
        <taxon>Bacillati</taxon>
        <taxon>Actinomycetota</taxon>
        <taxon>Actinomycetes</taxon>
        <taxon>Micromonosporales</taxon>
        <taxon>Micromonosporaceae</taxon>
        <taxon>Paractinoplanes</taxon>
    </lineage>
</organism>
<dbReference type="InterPro" id="IPR024498">
    <property type="entry name" value="DUF2786"/>
</dbReference>
<dbReference type="Pfam" id="PF10979">
    <property type="entry name" value="DUF2786"/>
    <property type="match status" value="1"/>
</dbReference>
<keyword evidence="4" id="KW-1185">Reference proteome</keyword>
<evidence type="ECO:0000259" key="2">
    <source>
        <dbReference type="Pfam" id="PF23771"/>
    </source>
</evidence>
<evidence type="ECO:0000313" key="3">
    <source>
        <dbReference type="EMBL" id="SNY34574.1"/>
    </source>
</evidence>
<name>A0A285HFZ8_9ACTN</name>
<dbReference type="AlphaFoldDB" id="A0A285HFZ8"/>
<dbReference type="EMBL" id="OBDY01000004">
    <property type="protein sequence ID" value="SNY34574.1"/>
    <property type="molecule type" value="Genomic_DNA"/>
</dbReference>
<feature type="domain" description="DUF2786" evidence="1">
    <location>
        <begin position="183"/>
        <end position="221"/>
    </location>
</feature>
<dbReference type="Pfam" id="PF23771">
    <property type="entry name" value="DUF7168"/>
    <property type="match status" value="1"/>
</dbReference>
<evidence type="ECO:0000259" key="1">
    <source>
        <dbReference type="Pfam" id="PF10979"/>
    </source>
</evidence>
<feature type="domain" description="DUF7168" evidence="2">
    <location>
        <begin position="250"/>
        <end position="351"/>
    </location>
</feature>
<dbReference type="Proteomes" id="UP000219612">
    <property type="component" value="Unassembled WGS sequence"/>
</dbReference>